<dbReference type="GO" id="GO:0008033">
    <property type="term" value="P:tRNA processing"/>
    <property type="evidence" value="ECO:0007669"/>
    <property type="project" value="UniProtKB-UniRule"/>
</dbReference>
<dbReference type="PANTHER" id="PTHR13370:SF3">
    <property type="entry name" value="TRNA (GUANINE(10)-N2)-METHYLTRANSFERASE HOMOLOG"/>
    <property type="match status" value="1"/>
</dbReference>
<dbReference type="PIRSF" id="PIRSF017259">
    <property type="entry name" value="tRNA_mtfrase_TRM11"/>
    <property type="match status" value="1"/>
</dbReference>
<dbReference type="Pfam" id="PF25904">
    <property type="entry name" value="Tmrp11_N"/>
    <property type="match status" value="1"/>
</dbReference>
<accession>A0A1V8T0X6</accession>
<dbReference type="GO" id="GO:0000049">
    <property type="term" value="F:tRNA binding"/>
    <property type="evidence" value="ECO:0007669"/>
    <property type="project" value="UniProtKB-UniRule"/>
</dbReference>
<dbReference type="OrthoDB" id="296065at2759"/>
<dbReference type="GO" id="GO:0005737">
    <property type="term" value="C:cytoplasm"/>
    <property type="evidence" value="ECO:0007669"/>
    <property type="project" value="UniProtKB-SubCell"/>
</dbReference>
<gene>
    <name evidence="13" type="ORF">B0A48_08076</name>
</gene>
<organism evidence="13 14">
    <name type="scientific">Cryoendolithus antarcticus</name>
    <dbReference type="NCBI Taxonomy" id="1507870"/>
    <lineage>
        <taxon>Eukaryota</taxon>
        <taxon>Fungi</taxon>
        <taxon>Dikarya</taxon>
        <taxon>Ascomycota</taxon>
        <taxon>Pezizomycotina</taxon>
        <taxon>Dothideomycetes</taxon>
        <taxon>Dothideomycetidae</taxon>
        <taxon>Cladosporiales</taxon>
        <taxon>Cladosporiaceae</taxon>
        <taxon>Cryoendolithus</taxon>
    </lineage>
</organism>
<dbReference type="Gene3D" id="3.40.50.150">
    <property type="entry name" value="Vaccinia Virus protein VP39"/>
    <property type="match status" value="1"/>
</dbReference>
<comment type="similarity">
    <text evidence="10">Belongs to the class I-like SAM-binding methyltransferase superfamily. TRM11 methyltransferase family.</text>
</comment>
<dbReference type="GO" id="GO:0032259">
    <property type="term" value="P:methylation"/>
    <property type="evidence" value="ECO:0007669"/>
    <property type="project" value="UniProtKB-UniRule"/>
</dbReference>
<dbReference type="InterPro" id="IPR029063">
    <property type="entry name" value="SAM-dependent_MTases_sf"/>
</dbReference>
<comment type="subcellular location">
    <subcellularLocation>
        <location evidence="1">Cytoplasm</location>
    </subcellularLocation>
</comment>
<evidence type="ECO:0000259" key="11">
    <source>
        <dbReference type="Pfam" id="PF01170"/>
    </source>
</evidence>
<evidence type="ECO:0000256" key="8">
    <source>
        <dbReference type="ARBA" id="ARBA00022884"/>
    </source>
</evidence>
<evidence type="ECO:0000256" key="7">
    <source>
        <dbReference type="ARBA" id="ARBA00022694"/>
    </source>
</evidence>
<evidence type="ECO:0000259" key="12">
    <source>
        <dbReference type="Pfam" id="PF25904"/>
    </source>
</evidence>
<dbReference type="PROSITE" id="PS51627">
    <property type="entry name" value="SAM_MT_TRM11"/>
    <property type="match status" value="1"/>
</dbReference>
<dbReference type="PANTHER" id="PTHR13370">
    <property type="entry name" value="RNA METHYLASE-RELATED"/>
    <property type="match status" value="1"/>
</dbReference>
<keyword evidence="14" id="KW-1185">Reference proteome</keyword>
<evidence type="ECO:0000256" key="2">
    <source>
        <dbReference type="ARBA" id="ARBA00022490"/>
    </source>
</evidence>
<dbReference type="EC" id="2.1.1.214" evidence="9"/>
<evidence type="ECO:0000256" key="9">
    <source>
        <dbReference type="ARBA" id="ARBA00066937"/>
    </source>
</evidence>
<dbReference type="InParanoid" id="A0A1V8T0X6"/>
<dbReference type="EMBL" id="NAJO01000020">
    <property type="protein sequence ID" value="OQO05056.1"/>
    <property type="molecule type" value="Genomic_DNA"/>
</dbReference>
<dbReference type="STRING" id="1507870.A0A1V8T0X6"/>
<reference evidence="14" key="1">
    <citation type="submission" date="2017-03" db="EMBL/GenBank/DDBJ databases">
        <title>Genomes of endolithic fungi from Antarctica.</title>
        <authorList>
            <person name="Coleine C."/>
            <person name="Masonjones S."/>
            <person name="Stajich J.E."/>
        </authorList>
    </citation>
    <scope>NUCLEOTIDE SEQUENCE [LARGE SCALE GENOMIC DNA]</scope>
    <source>
        <strain evidence="14">CCFEE 5527</strain>
    </source>
</reference>
<protein>
    <recommendedName>
        <fullName evidence="9">tRNA (guanine(10)-N(2))-methyltransferase</fullName>
        <ecNumber evidence="9">2.1.1.214</ecNumber>
    </recommendedName>
</protein>
<dbReference type="GO" id="GO:0043527">
    <property type="term" value="C:tRNA methyltransferase complex"/>
    <property type="evidence" value="ECO:0007669"/>
    <property type="project" value="UniProtKB-ARBA"/>
</dbReference>
<keyword evidence="8 10" id="KW-0694">RNA-binding</keyword>
<keyword evidence="4 10" id="KW-0489">Methyltransferase</keyword>
<sequence length="477" mass="53855">MEYMVRFIQMHEEFRRPELDAIAELLEIDISWVAYSENSPFAIIAINDVDDPTAAARRLVSRAIMVSAIFELWGHGTSYDTLHADIKDRSSHLWPSYQECSFRFEMDAYHSSHTHAQRRSIFESLSYMAFRGPIVMSTPDERFTIFEDYDLDSKVPKQVLFGRYLGEGGRKAMSTYDLKKRSYISTTSMDAELSLVTANMAQCGPGKLAYDPFMGTGSFPVSCAHFGAAVFGSDLDGRSIRGKKGRSVMSNFKQYSTASLYYGGLAADLTNSPLHSRRLLDAIVCDPPYGVREGLKVLGHAKESLQHEVILDNGMKAHLQADYIPPKRPYSFLRMLDDIMDFSASRLVDGGRLCMWMPVAGAPEDADGEIGGEQETEEYAIPQHPALVVVSECTQYFNKWSRRLLIYKRIPDNEVDPEALTAVQLLRLQLESNGHADLGANDLNAFRKKYFQGFKTPLFQQFHPEPRDQSRKPEPST</sequence>
<dbReference type="Pfam" id="PF01170">
    <property type="entry name" value="UPF0020"/>
    <property type="match status" value="1"/>
</dbReference>
<evidence type="ECO:0000256" key="3">
    <source>
        <dbReference type="ARBA" id="ARBA00022555"/>
    </source>
</evidence>
<comment type="caution">
    <text evidence="13">The sequence shown here is derived from an EMBL/GenBank/DDBJ whole genome shotgun (WGS) entry which is preliminary data.</text>
</comment>
<name>A0A1V8T0X6_9PEZI</name>
<evidence type="ECO:0000313" key="14">
    <source>
        <dbReference type="Proteomes" id="UP000192596"/>
    </source>
</evidence>
<feature type="domain" description="tRNA (guanine(10)-N(2))-methyltransferase TRMT11 N-terminal" evidence="12">
    <location>
        <begin position="1"/>
        <end position="170"/>
    </location>
</feature>
<dbReference type="Proteomes" id="UP000192596">
    <property type="component" value="Unassembled WGS sequence"/>
</dbReference>
<evidence type="ECO:0000256" key="1">
    <source>
        <dbReference type="ARBA" id="ARBA00004496"/>
    </source>
</evidence>
<dbReference type="InterPro" id="IPR059073">
    <property type="entry name" value="TRMT11_N"/>
</dbReference>
<keyword evidence="2" id="KW-0963">Cytoplasm</keyword>
<evidence type="ECO:0000256" key="6">
    <source>
        <dbReference type="ARBA" id="ARBA00022691"/>
    </source>
</evidence>
<dbReference type="FunCoup" id="A0A1V8T0X6">
    <property type="interactions" value="1508"/>
</dbReference>
<proteinExistence type="inferred from homology"/>
<evidence type="ECO:0000256" key="10">
    <source>
        <dbReference type="PROSITE-ProRule" id="PRU00959"/>
    </source>
</evidence>
<keyword evidence="7 10" id="KW-0819">tRNA processing</keyword>
<dbReference type="InterPro" id="IPR002052">
    <property type="entry name" value="DNA_methylase_N6_adenine_CS"/>
</dbReference>
<keyword evidence="3 10" id="KW-0820">tRNA-binding</keyword>
<dbReference type="GO" id="GO:0160102">
    <property type="term" value="F:tRNA (guanine(10)-N2)-methyltransferase activity"/>
    <property type="evidence" value="ECO:0007669"/>
    <property type="project" value="UniProtKB-EC"/>
</dbReference>
<evidence type="ECO:0000313" key="13">
    <source>
        <dbReference type="EMBL" id="OQO05056.1"/>
    </source>
</evidence>
<keyword evidence="6 10" id="KW-0949">S-adenosyl-L-methionine</keyword>
<evidence type="ECO:0000256" key="4">
    <source>
        <dbReference type="ARBA" id="ARBA00022603"/>
    </source>
</evidence>
<dbReference type="PROSITE" id="PS00092">
    <property type="entry name" value="N6_MTASE"/>
    <property type="match status" value="1"/>
</dbReference>
<dbReference type="AlphaFoldDB" id="A0A1V8T0X6"/>
<dbReference type="InterPro" id="IPR000241">
    <property type="entry name" value="RlmKL-like_Mtase"/>
</dbReference>
<dbReference type="InterPro" id="IPR016691">
    <property type="entry name" value="TRMT11"/>
</dbReference>
<evidence type="ECO:0000256" key="5">
    <source>
        <dbReference type="ARBA" id="ARBA00022679"/>
    </source>
</evidence>
<keyword evidence="5 10" id="KW-0808">Transferase</keyword>
<feature type="domain" description="Ribosomal RNA large subunit methyltransferase K/L-like methyltransferase" evidence="11">
    <location>
        <begin position="180"/>
        <end position="294"/>
    </location>
</feature>
<dbReference type="SUPFAM" id="SSF53335">
    <property type="entry name" value="S-adenosyl-L-methionine-dependent methyltransferases"/>
    <property type="match status" value="1"/>
</dbReference>